<keyword evidence="6" id="KW-0012">Acyltransferase</keyword>
<evidence type="ECO:0000256" key="2">
    <source>
        <dbReference type="ARBA" id="ARBA00022475"/>
    </source>
</evidence>
<dbReference type="InterPro" id="IPR004960">
    <property type="entry name" value="LipA_acyltrans"/>
</dbReference>
<evidence type="ECO:0000256" key="5">
    <source>
        <dbReference type="ARBA" id="ARBA00023136"/>
    </source>
</evidence>
<dbReference type="GO" id="GO:0005886">
    <property type="term" value="C:plasma membrane"/>
    <property type="evidence" value="ECO:0007669"/>
    <property type="project" value="UniProtKB-SubCell"/>
</dbReference>
<dbReference type="AlphaFoldDB" id="A0A6S6S374"/>
<sequence>MPFWFLYGLSDCTYFLLYKVFGYRKKIVRQNLNNAFPNKTAEERTEIEKKFYRHLFDILLEGIKGFTLSIETLQKRQKHITPELPQAMIDKGKSPIIVGGHCGNWEWGGMSASTCVSSDVVILYSPIKNRYIDNYIKASRSLYDTYFWSSPKAPRAFKAYQDQLATFVLIADQSPSNPKRAHWIPFLNQDTPFLKGPASYAYNNNMPLLYIDFQRIKRGYYSMSVSVITERPQDYTPEELTAMYAQKLEAAILKNPEIWLWSHRRWKHRR</sequence>
<name>A0A6S6S374_9BACT</name>
<dbReference type="GO" id="GO:0009247">
    <property type="term" value="P:glycolipid biosynthetic process"/>
    <property type="evidence" value="ECO:0007669"/>
    <property type="project" value="UniProtKB-ARBA"/>
</dbReference>
<reference evidence="7" key="1">
    <citation type="submission" date="2020-01" db="EMBL/GenBank/DDBJ databases">
        <authorList>
            <person name="Meier V. D."/>
            <person name="Meier V D."/>
        </authorList>
    </citation>
    <scope>NUCLEOTIDE SEQUENCE</scope>
    <source>
        <strain evidence="7">HLG_WM_MAG_10</strain>
    </source>
</reference>
<accession>A0A6S6S374</accession>
<keyword evidence="3" id="KW-0997">Cell inner membrane</keyword>
<gene>
    <name evidence="7" type="ORF">HELGO_WM29273</name>
</gene>
<proteinExistence type="predicted"/>
<dbReference type="PANTHER" id="PTHR30606">
    <property type="entry name" value="LIPID A BIOSYNTHESIS LAUROYL ACYLTRANSFERASE"/>
    <property type="match status" value="1"/>
</dbReference>
<keyword evidence="2" id="KW-1003">Cell membrane</keyword>
<organism evidence="7">
    <name type="scientific">uncultured Aureispira sp</name>
    <dbReference type="NCBI Taxonomy" id="1331704"/>
    <lineage>
        <taxon>Bacteria</taxon>
        <taxon>Pseudomonadati</taxon>
        <taxon>Bacteroidota</taxon>
        <taxon>Saprospiria</taxon>
        <taxon>Saprospirales</taxon>
        <taxon>Saprospiraceae</taxon>
        <taxon>Aureispira</taxon>
        <taxon>environmental samples</taxon>
    </lineage>
</organism>
<dbReference type="EMBL" id="CACVAQ010000029">
    <property type="protein sequence ID" value="CAA6799349.1"/>
    <property type="molecule type" value="Genomic_DNA"/>
</dbReference>
<dbReference type="Pfam" id="PF03279">
    <property type="entry name" value="Lip_A_acyltrans"/>
    <property type="match status" value="1"/>
</dbReference>
<evidence type="ECO:0000256" key="1">
    <source>
        <dbReference type="ARBA" id="ARBA00004533"/>
    </source>
</evidence>
<evidence type="ECO:0000256" key="6">
    <source>
        <dbReference type="ARBA" id="ARBA00023315"/>
    </source>
</evidence>
<keyword evidence="5" id="KW-0472">Membrane</keyword>
<dbReference type="GO" id="GO:0016746">
    <property type="term" value="F:acyltransferase activity"/>
    <property type="evidence" value="ECO:0007669"/>
    <property type="project" value="UniProtKB-KW"/>
</dbReference>
<protein>
    <recommendedName>
        <fullName evidence="8">Lipid A biosynthesis acyltransferase</fullName>
    </recommendedName>
</protein>
<comment type="subcellular location">
    <subcellularLocation>
        <location evidence="1">Cell inner membrane</location>
    </subcellularLocation>
</comment>
<dbReference type="CDD" id="cd07984">
    <property type="entry name" value="LPLAT_LABLAT-like"/>
    <property type="match status" value="1"/>
</dbReference>
<keyword evidence="4" id="KW-0808">Transferase</keyword>
<evidence type="ECO:0008006" key="8">
    <source>
        <dbReference type="Google" id="ProtNLM"/>
    </source>
</evidence>
<evidence type="ECO:0000256" key="4">
    <source>
        <dbReference type="ARBA" id="ARBA00022679"/>
    </source>
</evidence>
<evidence type="ECO:0000313" key="7">
    <source>
        <dbReference type="EMBL" id="CAA6799349.1"/>
    </source>
</evidence>
<evidence type="ECO:0000256" key="3">
    <source>
        <dbReference type="ARBA" id="ARBA00022519"/>
    </source>
</evidence>
<dbReference type="PANTHER" id="PTHR30606:SF10">
    <property type="entry name" value="PHOSPHATIDYLINOSITOL MANNOSIDE ACYLTRANSFERASE"/>
    <property type="match status" value="1"/>
</dbReference>